<dbReference type="AlphaFoldDB" id="A0AAD9A3I9"/>
<keyword evidence="2" id="KW-1185">Reference proteome</keyword>
<reference evidence="1" key="1">
    <citation type="submission" date="2023-01" db="EMBL/GenBank/DDBJ databases">
        <title>Colletotrichum chrysophilum M932 genome sequence.</title>
        <authorList>
            <person name="Baroncelli R."/>
        </authorList>
    </citation>
    <scope>NUCLEOTIDE SEQUENCE</scope>
    <source>
        <strain evidence="1">M932</strain>
    </source>
</reference>
<comment type="caution">
    <text evidence="1">The sequence shown here is derived from an EMBL/GenBank/DDBJ whole genome shotgun (WGS) entry which is preliminary data.</text>
</comment>
<sequence>MDSFHCGTTTVGSILRRVIANGCSTNWSFLQHVMCQCTANAMDCANSLFGWERLGPRELRPLDCVVCRLRLIVVYR</sequence>
<gene>
    <name evidence="1" type="ORF">CCHR01_16826</name>
</gene>
<organism evidence="1 2">
    <name type="scientific">Colletotrichum chrysophilum</name>
    <dbReference type="NCBI Taxonomy" id="1836956"/>
    <lineage>
        <taxon>Eukaryota</taxon>
        <taxon>Fungi</taxon>
        <taxon>Dikarya</taxon>
        <taxon>Ascomycota</taxon>
        <taxon>Pezizomycotina</taxon>
        <taxon>Sordariomycetes</taxon>
        <taxon>Hypocreomycetidae</taxon>
        <taxon>Glomerellales</taxon>
        <taxon>Glomerellaceae</taxon>
        <taxon>Colletotrichum</taxon>
        <taxon>Colletotrichum gloeosporioides species complex</taxon>
    </lineage>
</organism>
<name>A0AAD9A3I9_9PEZI</name>
<evidence type="ECO:0000313" key="2">
    <source>
        <dbReference type="Proteomes" id="UP001243330"/>
    </source>
</evidence>
<dbReference type="EMBL" id="JAQOWY010000551">
    <property type="protein sequence ID" value="KAK1840552.1"/>
    <property type="molecule type" value="Genomic_DNA"/>
</dbReference>
<evidence type="ECO:0000313" key="1">
    <source>
        <dbReference type="EMBL" id="KAK1840552.1"/>
    </source>
</evidence>
<dbReference type="Proteomes" id="UP001243330">
    <property type="component" value="Unassembled WGS sequence"/>
</dbReference>
<proteinExistence type="predicted"/>
<protein>
    <submittedName>
        <fullName evidence="1">Uncharacterized protein</fullName>
    </submittedName>
</protein>
<accession>A0AAD9A3I9</accession>